<dbReference type="InterPro" id="IPR023524">
    <property type="entry name" value="Uncharacterised_SprT-like"/>
</dbReference>
<dbReference type="AlphaFoldDB" id="A0A1G6N5U5"/>
<gene>
    <name evidence="6" type="ORF">SAMN04488112_11213</name>
</gene>
<dbReference type="SMART" id="SM00731">
    <property type="entry name" value="SprT"/>
    <property type="match status" value="1"/>
</dbReference>
<evidence type="ECO:0000256" key="1">
    <source>
        <dbReference type="ARBA" id="ARBA00022490"/>
    </source>
</evidence>
<feature type="active site" evidence="4">
    <location>
        <position position="82"/>
    </location>
</feature>
<evidence type="ECO:0000259" key="5">
    <source>
        <dbReference type="SMART" id="SM00731"/>
    </source>
</evidence>
<keyword evidence="1 4" id="KW-0963">Cytoplasm</keyword>
<keyword evidence="2 4" id="KW-0479">Metal-binding</keyword>
<evidence type="ECO:0000256" key="3">
    <source>
        <dbReference type="ARBA" id="ARBA00022833"/>
    </source>
</evidence>
<dbReference type="Proteomes" id="UP000199387">
    <property type="component" value="Unassembled WGS sequence"/>
</dbReference>
<sequence length="165" mass="19252">MNPDQPPGQTPVQPGDDTGLQQWVESVSLRWFKKPFRHQARFNSRLRTTGGRYRLADHGIEISPKHLDQLGPEVVEGIIRHELCHYHLHLQGKGYRHRDADFKRLLKEVDGLRYTPPLPGASHRRPYRYALHCLHCGRTAYRKKRMNPDRYRCGACKGPLELRTL</sequence>
<dbReference type="STRING" id="1236220.SAMN04488112_11213"/>
<dbReference type="NCBIfam" id="NF003339">
    <property type="entry name" value="PRK04351.1"/>
    <property type="match status" value="1"/>
</dbReference>
<keyword evidence="7" id="KW-1185">Reference proteome</keyword>
<dbReference type="RefSeq" id="WP_091570363.1">
    <property type="nucleotide sequence ID" value="NZ_FMZA01000012.1"/>
</dbReference>
<feature type="binding site" evidence="4">
    <location>
        <position position="81"/>
    </location>
    <ligand>
        <name>Zn(2+)</name>
        <dbReference type="ChEBI" id="CHEBI:29105"/>
    </ligand>
</feature>
<proteinExistence type="inferred from homology"/>
<organism evidence="6 7">
    <name type="scientific">Melghirimyces thermohalophilus</name>
    <dbReference type="NCBI Taxonomy" id="1236220"/>
    <lineage>
        <taxon>Bacteria</taxon>
        <taxon>Bacillati</taxon>
        <taxon>Bacillota</taxon>
        <taxon>Bacilli</taxon>
        <taxon>Bacillales</taxon>
        <taxon>Thermoactinomycetaceae</taxon>
        <taxon>Melghirimyces</taxon>
    </lineage>
</organism>
<comment type="similarity">
    <text evidence="4">Belongs to the SprT family.</text>
</comment>
<dbReference type="EMBL" id="FMZA01000012">
    <property type="protein sequence ID" value="SDC63222.1"/>
    <property type="molecule type" value="Genomic_DNA"/>
</dbReference>
<feature type="binding site" evidence="4">
    <location>
        <position position="85"/>
    </location>
    <ligand>
        <name>Zn(2+)</name>
        <dbReference type="ChEBI" id="CHEBI:29105"/>
    </ligand>
</feature>
<comment type="cofactor">
    <cofactor evidence="4">
        <name>Zn(2+)</name>
        <dbReference type="ChEBI" id="CHEBI:29105"/>
    </cofactor>
    <text evidence="4">Binds 1 zinc ion.</text>
</comment>
<dbReference type="GO" id="GO:0008270">
    <property type="term" value="F:zinc ion binding"/>
    <property type="evidence" value="ECO:0007669"/>
    <property type="project" value="UniProtKB-UniRule"/>
</dbReference>
<dbReference type="GO" id="GO:0005737">
    <property type="term" value="C:cytoplasm"/>
    <property type="evidence" value="ECO:0007669"/>
    <property type="project" value="UniProtKB-SubCell"/>
</dbReference>
<evidence type="ECO:0000313" key="6">
    <source>
        <dbReference type="EMBL" id="SDC63222.1"/>
    </source>
</evidence>
<dbReference type="HAMAP" id="MF_00745">
    <property type="entry name" value="SprT_like"/>
    <property type="match status" value="1"/>
</dbReference>
<keyword evidence="3 4" id="KW-0862">Zinc</keyword>
<evidence type="ECO:0000313" key="7">
    <source>
        <dbReference type="Proteomes" id="UP000199387"/>
    </source>
</evidence>
<evidence type="ECO:0000256" key="4">
    <source>
        <dbReference type="HAMAP-Rule" id="MF_00745"/>
    </source>
</evidence>
<feature type="domain" description="SprT-like" evidence="5">
    <location>
        <begin position="18"/>
        <end position="163"/>
    </location>
</feature>
<evidence type="ECO:0000256" key="2">
    <source>
        <dbReference type="ARBA" id="ARBA00022723"/>
    </source>
</evidence>
<dbReference type="InterPro" id="IPR006640">
    <property type="entry name" value="SprT-like_domain"/>
</dbReference>
<reference evidence="6 7" key="1">
    <citation type="submission" date="2016-10" db="EMBL/GenBank/DDBJ databases">
        <authorList>
            <person name="de Groot N.N."/>
        </authorList>
    </citation>
    <scope>NUCLEOTIDE SEQUENCE [LARGE SCALE GENOMIC DNA]</scope>
    <source>
        <strain evidence="6 7">DSM 45514</strain>
    </source>
</reference>
<dbReference type="GO" id="GO:0006950">
    <property type="term" value="P:response to stress"/>
    <property type="evidence" value="ECO:0007669"/>
    <property type="project" value="UniProtKB-ARBA"/>
</dbReference>
<dbReference type="Pfam" id="PF10263">
    <property type="entry name" value="SprT-like"/>
    <property type="match status" value="1"/>
</dbReference>
<comment type="subcellular location">
    <subcellularLocation>
        <location evidence="4">Cytoplasm</location>
    </subcellularLocation>
</comment>
<name>A0A1G6N5U5_9BACL</name>
<protein>
    <recommendedName>
        <fullName evidence="4">Protein SprT-like</fullName>
    </recommendedName>
</protein>
<accession>A0A1G6N5U5</accession>
<dbReference type="OrthoDB" id="9799909at2"/>